<dbReference type="EMBL" id="JXXN02000015">
    <property type="protein sequence ID" value="THD29057.1"/>
    <property type="molecule type" value="Genomic_DNA"/>
</dbReference>
<dbReference type="InterPro" id="IPR001245">
    <property type="entry name" value="Ser-Thr/Tyr_kinase_cat_dom"/>
</dbReference>
<dbReference type="InterPro" id="IPR000719">
    <property type="entry name" value="Prot_kinase_dom"/>
</dbReference>
<gene>
    <name evidence="5" type="ORF">D915_000042</name>
</gene>
<keyword evidence="2" id="KW-0067">ATP-binding</keyword>
<sequence length="172" mass="19922">MDERRSENVPDDNNGTENASKEEPINVERRPSHTSWEFDPSQLKIDKTIDEVRRTRLLWWAKDRCFKISRTVKHRRPTGEIREFGEVCSGVLAGSRLVAIKMLRLDVPDKAKQDFLKEVHTTQRLQHPNIVVLLGVVTKCEPQMIVLEFMEKGSLDKYLQVSDALFSESVLF</sequence>
<dbReference type="InterPro" id="IPR011009">
    <property type="entry name" value="Kinase-like_dom_sf"/>
</dbReference>
<evidence type="ECO:0000256" key="1">
    <source>
        <dbReference type="ARBA" id="ARBA00022741"/>
    </source>
</evidence>
<protein>
    <submittedName>
        <fullName evidence="5">Ephrin type-A receptor 4</fullName>
    </submittedName>
</protein>
<evidence type="ECO:0000256" key="2">
    <source>
        <dbReference type="ARBA" id="ARBA00022840"/>
    </source>
</evidence>
<dbReference type="Pfam" id="PF07714">
    <property type="entry name" value="PK_Tyr_Ser-Thr"/>
    <property type="match status" value="1"/>
</dbReference>
<dbReference type="GO" id="GO:0005524">
    <property type="term" value="F:ATP binding"/>
    <property type="evidence" value="ECO:0007669"/>
    <property type="project" value="UniProtKB-KW"/>
</dbReference>
<feature type="domain" description="Protein kinase" evidence="4">
    <location>
        <begin position="73"/>
        <end position="172"/>
    </location>
</feature>
<dbReference type="Gene3D" id="3.30.200.20">
    <property type="entry name" value="Phosphorylase Kinase, domain 1"/>
    <property type="match status" value="1"/>
</dbReference>
<dbReference type="Proteomes" id="UP000230066">
    <property type="component" value="Unassembled WGS sequence"/>
</dbReference>
<keyword evidence="1" id="KW-0547">Nucleotide-binding</keyword>
<name>A0A4E0S0N7_FASHE</name>
<feature type="region of interest" description="Disordered" evidence="3">
    <location>
        <begin position="1"/>
        <end position="36"/>
    </location>
</feature>
<keyword evidence="6" id="KW-1185">Reference proteome</keyword>
<dbReference type="PANTHER" id="PTHR24418">
    <property type="entry name" value="TYROSINE-PROTEIN KINASE"/>
    <property type="match status" value="1"/>
</dbReference>
<dbReference type="PROSITE" id="PS50011">
    <property type="entry name" value="PROTEIN_KINASE_DOM"/>
    <property type="match status" value="1"/>
</dbReference>
<comment type="caution">
    <text evidence="5">The sequence shown here is derived from an EMBL/GenBank/DDBJ whole genome shotgun (WGS) entry which is preliminary data.</text>
</comment>
<evidence type="ECO:0000313" key="5">
    <source>
        <dbReference type="EMBL" id="THD29057.1"/>
    </source>
</evidence>
<dbReference type="AlphaFoldDB" id="A0A4E0S0N7"/>
<evidence type="ECO:0000256" key="3">
    <source>
        <dbReference type="SAM" id="MobiDB-lite"/>
    </source>
</evidence>
<dbReference type="InterPro" id="IPR050198">
    <property type="entry name" value="Non-receptor_tyrosine_kinases"/>
</dbReference>
<evidence type="ECO:0000313" key="6">
    <source>
        <dbReference type="Proteomes" id="UP000230066"/>
    </source>
</evidence>
<organism evidence="5 6">
    <name type="scientific">Fasciola hepatica</name>
    <name type="common">Liver fluke</name>
    <dbReference type="NCBI Taxonomy" id="6192"/>
    <lineage>
        <taxon>Eukaryota</taxon>
        <taxon>Metazoa</taxon>
        <taxon>Spiralia</taxon>
        <taxon>Lophotrochozoa</taxon>
        <taxon>Platyhelminthes</taxon>
        <taxon>Trematoda</taxon>
        <taxon>Digenea</taxon>
        <taxon>Plagiorchiida</taxon>
        <taxon>Echinostomata</taxon>
        <taxon>Echinostomatoidea</taxon>
        <taxon>Fasciolidae</taxon>
        <taxon>Fasciola</taxon>
    </lineage>
</organism>
<accession>A0A4E0S0N7</accession>
<evidence type="ECO:0000259" key="4">
    <source>
        <dbReference type="PROSITE" id="PS50011"/>
    </source>
</evidence>
<reference evidence="5" key="1">
    <citation type="submission" date="2019-03" db="EMBL/GenBank/DDBJ databases">
        <title>Improved annotation for the trematode Fasciola hepatica.</title>
        <authorList>
            <person name="Choi Y.-J."/>
            <person name="Martin J."/>
            <person name="Mitreva M."/>
        </authorList>
    </citation>
    <scope>NUCLEOTIDE SEQUENCE [LARGE SCALE GENOMIC DNA]</scope>
</reference>
<proteinExistence type="predicted"/>
<keyword evidence="5" id="KW-0675">Receptor</keyword>
<dbReference type="GO" id="GO:0004672">
    <property type="term" value="F:protein kinase activity"/>
    <property type="evidence" value="ECO:0007669"/>
    <property type="project" value="InterPro"/>
</dbReference>
<dbReference type="SUPFAM" id="SSF56112">
    <property type="entry name" value="Protein kinase-like (PK-like)"/>
    <property type="match status" value="1"/>
</dbReference>
<feature type="compositionally biased region" description="Basic and acidic residues" evidence="3">
    <location>
        <begin position="19"/>
        <end position="31"/>
    </location>
</feature>